<proteinExistence type="predicted"/>
<dbReference type="PATRIC" id="fig|1461581.3.peg.366"/>
<evidence type="ECO:0000256" key="1">
    <source>
        <dbReference type="SAM" id="Phobius"/>
    </source>
</evidence>
<feature type="transmembrane region" description="Helical" evidence="1">
    <location>
        <begin position="294"/>
        <end position="318"/>
    </location>
</feature>
<dbReference type="Pfam" id="PF01757">
    <property type="entry name" value="Acyl_transf_3"/>
    <property type="match status" value="1"/>
</dbReference>
<dbReference type="RefSeq" id="WP_044498060.1">
    <property type="nucleotide sequence ID" value="NZ_LK391969.1"/>
</dbReference>
<feature type="transmembrane region" description="Helical" evidence="1">
    <location>
        <begin position="80"/>
        <end position="99"/>
    </location>
</feature>
<dbReference type="AlphaFoldDB" id="A0A078M522"/>
<dbReference type="InterPro" id="IPR043968">
    <property type="entry name" value="SGNH"/>
</dbReference>
<gene>
    <name evidence="4" type="ORF">BN1049_00372</name>
</gene>
<keyword evidence="1" id="KW-1133">Transmembrane helix</keyword>
<feature type="transmembrane region" description="Helical" evidence="1">
    <location>
        <begin position="236"/>
        <end position="256"/>
    </location>
</feature>
<keyword evidence="1" id="KW-0472">Membrane</keyword>
<organism evidence="4">
    <name type="scientific">Pseudomonas saudimassiliensis</name>
    <dbReference type="NCBI Taxonomy" id="1461581"/>
    <lineage>
        <taxon>Bacteria</taxon>
        <taxon>Pseudomonadati</taxon>
        <taxon>Pseudomonadota</taxon>
        <taxon>Gammaproteobacteria</taxon>
        <taxon>Pseudomonadales</taxon>
        <taxon>Pseudomonadaceae</taxon>
        <taxon>Pseudomonas</taxon>
    </lineage>
</organism>
<protein>
    <submittedName>
        <fullName evidence="4">Acetyltransferase</fullName>
    </submittedName>
</protein>
<feature type="transmembrane region" description="Helical" evidence="1">
    <location>
        <begin position="211"/>
        <end position="229"/>
    </location>
</feature>
<feature type="transmembrane region" description="Helical" evidence="1">
    <location>
        <begin position="262"/>
        <end position="282"/>
    </location>
</feature>
<feature type="transmembrane region" description="Helical" evidence="1">
    <location>
        <begin position="20"/>
        <end position="35"/>
    </location>
</feature>
<keyword evidence="4" id="KW-0808">Transferase</keyword>
<feature type="domain" description="SGNH" evidence="3">
    <location>
        <begin position="440"/>
        <end position="656"/>
    </location>
</feature>
<feature type="transmembrane region" description="Helical" evidence="1">
    <location>
        <begin position="324"/>
        <end position="342"/>
    </location>
</feature>
<evidence type="ECO:0000259" key="3">
    <source>
        <dbReference type="Pfam" id="PF19040"/>
    </source>
</evidence>
<feature type="transmembrane region" description="Helical" evidence="1">
    <location>
        <begin position="41"/>
        <end position="59"/>
    </location>
</feature>
<keyword evidence="1" id="KW-0812">Transmembrane</keyword>
<feature type="domain" description="Acyltransferase 3" evidence="2">
    <location>
        <begin position="16"/>
        <end position="344"/>
    </location>
</feature>
<accession>A0A078M522</accession>
<dbReference type="PANTHER" id="PTHR23028:SF53">
    <property type="entry name" value="ACYL_TRANSF_3 DOMAIN-CONTAINING PROTEIN"/>
    <property type="match status" value="1"/>
</dbReference>
<dbReference type="GO" id="GO:0016020">
    <property type="term" value="C:membrane"/>
    <property type="evidence" value="ECO:0007669"/>
    <property type="project" value="TreeGrafter"/>
</dbReference>
<dbReference type="Pfam" id="PF19040">
    <property type="entry name" value="SGNH"/>
    <property type="match status" value="1"/>
</dbReference>
<name>A0A078M522_9PSED</name>
<dbReference type="PANTHER" id="PTHR23028">
    <property type="entry name" value="ACETYLTRANSFERASE"/>
    <property type="match status" value="1"/>
</dbReference>
<dbReference type="GO" id="GO:0016747">
    <property type="term" value="F:acyltransferase activity, transferring groups other than amino-acyl groups"/>
    <property type="evidence" value="ECO:0007669"/>
    <property type="project" value="InterPro"/>
</dbReference>
<feature type="transmembrane region" description="Helical" evidence="1">
    <location>
        <begin position="362"/>
        <end position="381"/>
    </location>
</feature>
<dbReference type="InterPro" id="IPR002656">
    <property type="entry name" value="Acyl_transf_3_dom"/>
</dbReference>
<sequence length="686" mass="74848">MGNFPDKTAADSFRGDIEGLRALAALLVAIFHIWMNKVSGGVDVFFVVSGYLITLSLLRQREQLGRVRPLVFWAGLARRLLPAALLVISAVLLGTWLLLPRSLWMAAMKESLAAMLYMENWALALNSVDYLARDNLPSPVQHYWALSTQGQFYALWPFVIMLALYASTRLAVSRRQGLLLIFGSIFAVSLGFSVIHTAANQTFAYFNTFARVWQFALGGIIAVSPWLAVPKGLRWALAWLGLAAVISCGFVLDVSMSFPGYAALWPSLGAALVLGSGAGMLPGSARKLLSLRPLLWLGGISYAFYLWHWPVMIFLRAVAGEPALTWYGGLAIMAVSLVLAWGTTRLVEKPLRARLGRRSAGFAYGAAVTAMAPLVVVILLWRNEVQTLTEEYRVPETVDAALYPGARVLAEDGGAQPDVGIIPEPFMASRDVPGPYKEGCHQGLYGTEAKACHYGRPEGALTIAVAGSSHATHWVPALDVIAQQRNWRLVSYTKNGCRFTADADASPDNRENSCTLWNDNVLAALGELKPDFVFTTGTVAMTAEQPEHVPAGYVQQWQKVAQLGLKVLAVRDTPYMGFHVPTCVDMNGADSPLCSRPRSAALGSVLSPTPNLGEHVRFIDMSDYFCTADTCPAVAGNILIYKDKSHISTVYMKSLSGFLADEMERAMQVGEIRLADRVRLPDSRTN</sequence>
<feature type="transmembrane region" description="Helical" evidence="1">
    <location>
        <begin position="143"/>
        <end position="166"/>
    </location>
</feature>
<evidence type="ECO:0000259" key="2">
    <source>
        <dbReference type="Pfam" id="PF01757"/>
    </source>
</evidence>
<dbReference type="GO" id="GO:0009103">
    <property type="term" value="P:lipopolysaccharide biosynthetic process"/>
    <property type="evidence" value="ECO:0007669"/>
    <property type="project" value="TreeGrafter"/>
</dbReference>
<dbReference type="OrthoDB" id="9767863at2"/>
<dbReference type="EMBL" id="LK391969">
    <property type="protein sequence ID" value="CEF25470.1"/>
    <property type="molecule type" value="Genomic_DNA"/>
</dbReference>
<feature type="transmembrane region" description="Helical" evidence="1">
    <location>
        <begin position="178"/>
        <end position="199"/>
    </location>
</feature>
<dbReference type="InterPro" id="IPR050879">
    <property type="entry name" value="Acyltransferase_3"/>
</dbReference>
<reference evidence="4" key="1">
    <citation type="submission" date="2014-07" db="EMBL/GenBank/DDBJ databases">
        <authorList>
            <person name="Urmite Genomes Urmite Genomes"/>
        </authorList>
    </citation>
    <scope>NUCLEOTIDE SEQUENCE</scope>
    <source>
        <strain evidence="4">12M76_air</strain>
    </source>
</reference>
<evidence type="ECO:0000313" key="4">
    <source>
        <dbReference type="EMBL" id="CEA01309.1"/>
    </source>
</evidence>
<dbReference type="EMBL" id="LM997413">
    <property type="protein sequence ID" value="CEA01309.1"/>
    <property type="molecule type" value="Genomic_DNA"/>
</dbReference>